<evidence type="ECO:0000313" key="4">
    <source>
        <dbReference type="EMBL" id="TVY08931.1"/>
    </source>
</evidence>
<dbReference type="GO" id="GO:0008206">
    <property type="term" value="P:bile acid metabolic process"/>
    <property type="evidence" value="ECO:0007669"/>
    <property type="project" value="UniProtKB-ARBA"/>
</dbReference>
<accession>A0A559K9W7</accession>
<dbReference type="PROSITE" id="PS00061">
    <property type="entry name" value="ADH_SHORT"/>
    <property type="match status" value="1"/>
</dbReference>
<dbReference type="NCBIfam" id="NF009466">
    <property type="entry name" value="PRK12826.1-2"/>
    <property type="match status" value="1"/>
</dbReference>
<dbReference type="GO" id="GO:0016616">
    <property type="term" value="F:oxidoreductase activity, acting on the CH-OH group of donors, NAD or NADP as acceptor"/>
    <property type="evidence" value="ECO:0007669"/>
    <property type="project" value="UniProtKB-ARBA"/>
</dbReference>
<dbReference type="SUPFAM" id="SSF51735">
    <property type="entry name" value="NAD(P)-binding Rossmann-fold domains"/>
    <property type="match status" value="1"/>
</dbReference>
<reference evidence="4 5" key="1">
    <citation type="submission" date="2019-07" db="EMBL/GenBank/DDBJ databases">
        <authorList>
            <person name="Kim J."/>
        </authorList>
    </citation>
    <scope>NUCLEOTIDE SEQUENCE [LARGE SCALE GENOMIC DNA]</scope>
    <source>
        <strain evidence="4 5">JC52</strain>
    </source>
</reference>
<dbReference type="EMBL" id="VNJI01000018">
    <property type="protein sequence ID" value="TVY08931.1"/>
    <property type="molecule type" value="Genomic_DNA"/>
</dbReference>
<dbReference type="Pfam" id="PF13561">
    <property type="entry name" value="adh_short_C2"/>
    <property type="match status" value="1"/>
</dbReference>
<dbReference type="InterPro" id="IPR020904">
    <property type="entry name" value="Sc_DH/Rdtase_CS"/>
</dbReference>
<evidence type="ECO:0000259" key="3">
    <source>
        <dbReference type="SMART" id="SM00822"/>
    </source>
</evidence>
<dbReference type="InterPro" id="IPR057326">
    <property type="entry name" value="KR_dom"/>
</dbReference>
<dbReference type="PRINTS" id="PR00080">
    <property type="entry name" value="SDRFAMILY"/>
</dbReference>
<dbReference type="PRINTS" id="PR00081">
    <property type="entry name" value="GDHRDH"/>
</dbReference>
<evidence type="ECO:0000313" key="5">
    <source>
        <dbReference type="Proteomes" id="UP000317036"/>
    </source>
</evidence>
<dbReference type="FunFam" id="3.40.50.720:FF:000084">
    <property type="entry name" value="Short-chain dehydrogenase reductase"/>
    <property type="match status" value="1"/>
</dbReference>
<dbReference type="Gene3D" id="3.40.50.720">
    <property type="entry name" value="NAD(P)-binding Rossmann-like Domain"/>
    <property type="match status" value="1"/>
</dbReference>
<dbReference type="CDD" id="cd05233">
    <property type="entry name" value="SDR_c"/>
    <property type="match status" value="1"/>
</dbReference>
<feature type="domain" description="Ketoreductase" evidence="3">
    <location>
        <begin position="7"/>
        <end position="176"/>
    </location>
</feature>
<keyword evidence="5" id="KW-1185">Reference proteome</keyword>
<dbReference type="RefSeq" id="WP_144848289.1">
    <property type="nucleotide sequence ID" value="NZ_VNJI01000018.1"/>
</dbReference>
<proteinExistence type="inferred from homology"/>
<dbReference type="OrthoDB" id="9803333at2"/>
<dbReference type="PANTHER" id="PTHR42760:SF115">
    <property type="entry name" value="3-OXOACYL-[ACYL-CARRIER-PROTEIN] REDUCTASE FABG"/>
    <property type="match status" value="1"/>
</dbReference>
<gene>
    <name evidence="4" type="ORF">FPZ49_15695</name>
</gene>
<dbReference type="Proteomes" id="UP000317036">
    <property type="component" value="Unassembled WGS sequence"/>
</dbReference>
<evidence type="ECO:0000256" key="2">
    <source>
        <dbReference type="ARBA" id="ARBA00023002"/>
    </source>
</evidence>
<keyword evidence="2" id="KW-0560">Oxidoreductase</keyword>
<comment type="similarity">
    <text evidence="1">Belongs to the short-chain dehydrogenases/reductases (SDR) family.</text>
</comment>
<dbReference type="InterPro" id="IPR002347">
    <property type="entry name" value="SDR_fam"/>
</dbReference>
<dbReference type="PANTHER" id="PTHR42760">
    <property type="entry name" value="SHORT-CHAIN DEHYDROGENASES/REDUCTASES FAMILY MEMBER"/>
    <property type="match status" value="1"/>
</dbReference>
<dbReference type="NCBIfam" id="NF005559">
    <property type="entry name" value="PRK07231.1"/>
    <property type="match status" value="1"/>
</dbReference>
<dbReference type="InterPro" id="IPR036291">
    <property type="entry name" value="NAD(P)-bd_dom_sf"/>
</dbReference>
<evidence type="ECO:0000256" key="1">
    <source>
        <dbReference type="ARBA" id="ARBA00006484"/>
    </source>
</evidence>
<dbReference type="AlphaFoldDB" id="A0A559K9W7"/>
<name>A0A559K9W7_9BACL</name>
<dbReference type="SMART" id="SM00822">
    <property type="entry name" value="PKS_KR"/>
    <property type="match status" value="1"/>
</dbReference>
<protein>
    <submittedName>
        <fullName evidence="4">SDR family oxidoreductase</fullName>
    </submittedName>
</protein>
<comment type="caution">
    <text evidence="4">The sequence shown here is derived from an EMBL/GenBank/DDBJ whole genome shotgun (WGS) entry which is preliminary data.</text>
</comment>
<organism evidence="4 5">
    <name type="scientific">Paenibacillus cremeus</name>
    <dbReference type="NCBI Taxonomy" id="2163881"/>
    <lineage>
        <taxon>Bacteria</taxon>
        <taxon>Bacillati</taxon>
        <taxon>Bacillota</taxon>
        <taxon>Bacilli</taxon>
        <taxon>Bacillales</taxon>
        <taxon>Paenibacillaceae</taxon>
        <taxon>Paenibacillus</taxon>
    </lineage>
</organism>
<sequence>MLGLENKIVAIAGGSRGIGRATAERFAQAGASVVIGSRTETEFTEAADSIRKMGTTALGLPLDVTSKESVQQFFNRIDQEFGRLDVLVYCSGMNRRVPAEAYPEDAWDQVLSTNLKGAYLCCQEAGQRMIQQKDGAIVTITSMTSHIATPNQSAYAATKGGLLQYTKVLAVEWGKHNIRVNAVSPGYIETALNANNFRNETFRNNVLNQMPMGRFGGTEEIANAACFLASPMASYITGACLPVDGGFLAGHPNIIMQ</sequence>